<dbReference type="Gene3D" id="1.10.510.10">
    <property type="entry name" value="Transferase(Phosphotransferase) domain 1"/>
    <property type="match status" value="1"/>
</dbReference>
<dbReference type="Proteomes" id="UP001221142">
    <property type="component" value="Unassembled WGS sequence"/>
</dbReference>
<feature type="non-terminal residue" evidence="2">
    <location>
        <position position="218"/>
    </location>
</feature>
<gene>
    <name evidence="2" type="ORF">FB45DRAFT_763695</name>
</gene>
<dbReference type="SUPFAM" id="SSF56112">
    <property type="entry name" value="Protein kinase-like (PK-like)"/>
    <property type="match status" value="1"/>
</dbReference>
<dbReference type="InterPro" id="IPR008271">
    <property type="entry name" value="Ser/Thr_kinase_AS"/>
</dbReference>
<keyword evidence="2" id="KW-0808">Transferase</keyword>
<dbReference type="InterPro" id="IPR011009">
    <property type="entry name" value="Kinase-like_dom_sf"/>
</dbReference>
<dbReference type="InterPro" id="IPR000719">
    <property type="entry name" value="Prot_kinase_dom"/>
</dbReference>
<name>A0AAD7B1Q9_9AGAR</name>
<dbReference type="AlphaFoldDB" id="A0AAD7B1Q9"/>
<evidence type="ECO:0000259" key="1">
    <source>
        <dbReference type="PROSITE" id="PS50011"/>
    </source>
</evidence>
<dbReference type="InterPro" id="IPR050167">
    <property type="entry name" value="Ser_Thr_protein_kinase"/>
</dbReference>
<dbReference type="EMBL" id="JARKIF010000047">
    <property type="protein sequence ID" value="KAJ7607963.1"/>
    <property type="molecule type" value="Genomic_DNA"/>
</dbReference>
<dbReference type="GO" id="GO:0005524">
    <property type="term" value="F:ATP binding"/>
    <property type="evidence" value="ECO:0007669"/>
    <property type="project" value="InterPro"/>
</dbReference>
<dbReference type="Pfam" id="PF07714">
    <property type="entry name" value="PK_Tyr_Ser-Thr"/>
    <property type="match status" value="1"/>
</dbReference>
<organism evidence="2 3">
    <name type="scientific">Roridomyces roridus</name>
    <dbReference type="NCBI Taxonomy" id="1738132"/>
    <lineage>
        <taxon>Eukaryota</taxon>
        <taxon>Fungi</taxon>
        <taxon>Dikarya</taxon>
        <taxon>Basidiomycota</taxon>
        <taxon>Agaricomycotina</taxon>
        <taxon>Agaricomycetes</taxon>
        <taxon>Agaricomycetidae</taxon>
        <taxon>Agaricales</taxon>
        <taxon>Marasmiineae</taxon>
        <taxon>Mycenaceae</taxon>
        <taxon>Roridomyces</taxon>
    </lineage>
</organism>
<sequence>MTLRHPNILQFLGANTMDDKPFVVMPLLPHNAREFLRGHPDKDPLFILRDIALGLEYLHGRKICHGDLKGINVLVEESGRALLCDFGLTRLKADINSRTRSNNSPAVSGSRNWMAPELLTGSLPKPSTDIYALGMTIYEVCAFSLSQTDVHGLPQLYTDQVPLHLVAYGDFVELVFKQDVRPEQPEEDEFPNFTGSIWGLAEHCWQKNPKDRPTAQQI</sequence>
<dbReference type="PANTHER" id="PTHR23257">
    <property type="entry name" value="SERINE-THREONINE PROTEIN KINASE"/>
    <property type="match status" value="1"/>
</dbReference>
<dbReference type="PROSITE" id="PS50011">
    <property type="entry name" value="PROTEIN_KINASE_DOM"/>
    <property type="match status" value="1"/>
</dbReference>
<accession>A0AAD7B1Q9</accession>
<evidence type="ECO:0000313" key="2">
    <source>
        <dbReference type="EMBL" id="KAJ7607963.1"/>
    </source>
</evidence>
<dbReference type="InterPro" id="IPR001245">
    <property type="entry name" value="Ser-Thr/Tyr_kinase_cat_dom"/>
</dbReference>
<keyword evidence="3" id="KW-1185">Reference proteome</keyword>
<dbReference type="GO" id="GO:0007165">
    <property type="term" value="P:signal transduction"/>
    <property type="evidence" value="ECO:0007669"/>
    <property type="project" value="TreeGrafter"/>
</dbReference>
<dbReference type="GO" id="GO:0004672">
    <property type="term" value="F:protein kinase activity"/>
    <property type="evidence" value="ECO:0007669"/>
    <property type="project" value="InterPro"/>
</dbReference>
<keyword evidence="2" id="KW-0418">Kinase</keyword>
<proteinExistence type="predicted"/>
<dbReference type="PROSITE" id="PS00108">
    <property type="entry name" value="PROTEIN_KINASE_ST"/>
    <property type="match status" value="1"/>
</dbReference>
<comment type="caution">
    <text evidence="2">The sequence shown here is derived from an EMBL/GenBank/DDBJ whole genome shotgun (WGS) entry which is preliminary data.</text>
</comment>
<dbReference type="SMART" id="SM00220">
    <property type="entry name" value="S_TKc"/>
    <property type="match status" value="1"/>
</dbReference>
<protein>
    <submittedName>
        <fullName evidence="2">Kinase-like protein</fullName>
    </submittedName>
</protein>
<dbReference type="GO" id="GO:0005737">
    <property type="term" value="C:cytoplasm"/>
    <property type="evidence" value="ECO:0007669"/>
    <property type="project" value="TreeGrafter"/>
</dbReference>
<reference evidence="2" key="1">
    <citation type="submission" date="2023-03" db="EMBL/GenBank/DDBJ databases">
        <title>Massive genome expansion in bonnet fungi (Mycena s.s.) driven by repeated elements and novel gene families across ecological guilds.</title>
        <authorList>
            <consortium name="Lawrence Berkeley National Laboratory"/>
            <person name="Harder C.B."/>
            <person name="Miyauchi S."/>
            <person name="Viragh M."/>
            <person name="Kuo A."/>
            <person name="Thoen E."/>
            <person name="Andreopoulos B."/>
            <person name="Lu D."/>
            <person name="Skrede I."/>
            <person name="Drula E."/>
            <person name="Henrissat B."/>
            <person name="Morin E."/>
            <person name="Kohler A."/>
            <person name="Barry K."/>
            <person name="LaButti K."/>
            <person name="Morin E."/>
            <person name="Salamov A."/>
            <person name="Lipzen A."/>
            <person name="Mereny Z."/>
            <person name="Hegedus B."/>
            <person name="Baldrian P."/>
            <person name="Stursova M."/>
            <person name="Weitz H."/>
            <person name="Taylor A."/>
            <person name="Grigoriev I.V."/>
            <person name="Nagy L.G."/>
            <person name="Martin F."/>
            <person name="Kauserud H."/>
        </authorList>
    </citation>
    <scope>NUCLEOTIDE SEQUENCE</scope>
    <source>
        <strain evidence="2">9284</strain>
    </source>
</reference>
<feature type="domain" description="Protein kinase" evidence="1">
    <location>
        <begin position="1"/>
        <end position="218"/>
    </location>
</feature>
<evidence type="ECO:0000313" key="3">
    <source>
        <dbReference type="Proteomes" id="UP001221142"/>
    </source>
</evidence>